<evidence type="ECO:0000313" key="1">
    <source>
        <dbReference type="EMBL" id="HIX35676.1"/>
    </source>
</evidence>
<comment type="caution">
    <text evidence="1">The sequence shown here is derived from an EMBL/GenBank/DDBJ whole genome shotgun (WGS) entry which is preliminary data.</text>
</comment>
<reference evidence="1" key="1">
    <citation type="journal article" date="2021" name="PeerJ">
        <title>Extensive microbial diversity within the chicken gut microbiome revealed by metagenomics and culture.</title>
        <authorList>
            <person name="Gilroy R."/>
            <person name="Ravi A."/>
            <person name="Getino M."/>
            <person name="Pursley I."/>
            <person name="Horton D.L."/>
            <person name="Alikhan N.F."/>
            <person name="Baker D."/>
            <person name="Gharbi K."/>
            <person name="Hall N."/>
            <person name="Watson M."/>
            <person name="Adriaenssens E.M."/>
            <person name="Foster-Nyarko E."/>
            <person name="Jarju S."/>
            <person name="Secka A."/>
            <person name="Antonio M."/>
            <person name="Oren A."/>
            <person name="Chaudhuri R.R."/>
            <person name="La Ragione R."/>
            <person name="Hildebrand F."/>
            <person name="Pallen M.J."/>
        </authorList>
    </citation>
    <scope>NUCLEOTIDE SEQUENCE</scope>
    <source>
        <strain evidence="1">ChiSxjej3B15-572</strain>
    </source>
</reference>
<accession>A0A9D2AKQ1</accession>
<dbReference type="Proteomes" id="UP000824231">
    <property type="component" value="Unassembled WGS sequence"/>
</dbReference>
<organism evidence="1 2">
    <name type="scientific">Candidatus Limosilactobacillus merdigallinarum</name>
    <dbReference type="NCBI Taxonomy" id="2838652"/>
    <lineage>
        <taxon>Bacteria</taxon>
        <taxon>Bacillati</taxon>
        <taxon>Bacillota</taxon>
        <taxon>Bacilli</taxon>
        <taxon>Lactobacillales</taxon>
        <taxon>Lactobacillaceae</taxon>
        <taxon>Limosilactobacillus</taxon>
    </lineage>
</organism>
<protein>
    <submittedName>
        <fullName evidence="1">IpaB/EvcA family protein</fullName>
    </submittedName>
</protein>
<name>A0A9D2AKQ1_9LACO</name>
<proteinExistence type="predicted"/>
<evidence type="ECO:0000313" key="2">
    <source>
        <dbReference type="Proteomes" id="UP000824231"/>
    </source>
</evidence>
<sequence length="323" mass="37116">MPEEIKLNAASQSLLDQVNELFPRGNVFVQFDEQQKSGYVRHDQAKTGTLPGGICITVTDVTAPNYTASHELLHLLMLLRGFPQIFFNLSLGKEELDDQLMLISTDLYDTAMHRVVVSEQRKHNLIDEQVEEEYLRGIKATIDPEKDGNDGMGTLRLLTLLDAMVFYGDHLDQYSAQLQKDYPIAYQAAAKMYQEMMKHDIKSPFDMRRQIVLLYRLFDQQLLNWGLPAVHNNEFTTLNPVLSKRQLHLQVRQVFEIFHSDMKDRHGHSDIYVGLMRNDHQNSFVMKAPKGTGDARAQAFVKIYDESVAKLLTNLNMPYGVRK</sequence>
<dbReference type="EMBL" id="DXFH01000019">
    <property type="protein sequence ID" value="HIX35676.1"/>
    <property type="molecule type" value="Genomic_DNA"/>
</dbReference>
<reference evidence="1" key="2">
    <citation type="submission" date="2021-04" db="EMBL/GenBank/DDBJ databases">
        <authorList>
            <person name="Gilroy R."/>
        </authorList>
    </citation>
    <scope>NUCLEOTIDE SEQUENCE</scope>
    <source>
        <strain evidence="1">ChiSxjej3B15-572</strain>
    </source>
</reference>
<dbReference type="AlphaFoldDB" id="A0A9D2AKQ1"/>
<gene>
    <name evidence="1" type="ORF">H9856_04685</name>
</gene>